<feature type="region of interest" description="Disordered" evidence="1">
    <location>
        <begin position="172"/>
        <end position="199"/>
    </location>
</feature>
<dbReference type="InterPro" id="IPR025326">
    <property type="entry name" value="DUF4232"/>
</dbReference>
<keyword evidence="2" id="KW-0732">Signal</keyword>
<feature type="compositionally biased region" description="Polar residues" evidence="1">
    <location>
        <begin position="188"/>
        <end position="199"/>
    </location>
</feature>
<reference evidence="5" key="1">
    <citation type="submission" date="2020-05" db="EMBL/GenBank/DDBJ databases">
        <title>Classification of alakaliphilic streptomycetes isolated from an alkaline soil next to Lonar Crater, India and a proposal for the recognition of Streptomyces alkaliterrae sp. nov.</title>
        <authorList>
            <person name="Golinska P."/>
        </authorList>
    </citation>
    <scope>NUCLEOTIDE SEQUENCE [LARGE SCALE GENOMIC DNA]</scope>
    <source>
        <strain evidence="5">OF3</strain>
    </source>
</reference>
<evidence type="ECO:0000256" key="1">
    <source>
        <dbReference type="SAM" id="MobiDB-lite"/>
    </source>
</evidence>
<feature type="domain" description="DUF4232" evidence="3">
    <location>
        <begin position="58"/>
        <end position="194"/>
    </location>
</feature>
<feature type="signal peptide" evidence="2">
    <location>
        <begin position="1"/>
        <end position="20"/>
    </location>
</feature>
<accession>A0A7W3ZNX9</accession>
<dbReference type="EMBL" id="JABJWZ010000204">
    <property type="protein sequence ID" value="MBB1255444.1"/>
    <property type="molecule type" value="Genomic_DNA"/>
</dbReference>
<feature type="region of interest" description="Disordered" evidence="1">
    <location>
        <begin position="26"/>
        <end position="61"/>
    </location>
</feature>
<dbReference type="RefSeq" id="WP_181354978.1">
    <property type="nucleotide sequence ID" value="NZ_JABJWZ010000204.1"/>
</dbReference>
<name>A0A7W3ZNX9_9ACTN</name>
<comment type="caution">
    <text evidence="4">The sequence shown here is derived from an EMBL/GenBank/DDBJ whole genome shotgun (WGS) entry which is preliminary data.</text>
</comment>
<evidence type="ECO:0000259" key="3">
    <source>
        <dbReference type="Pfam" id="PF14016"/>
    </source>
</evidence>
<evidence type="ECO:0000256" key="2">
    <source>
        <dbReference type="SAM" id="SignalP"/>
    </source>
</evidence>
<dbReference type="Pfam" id="PF14016">
    <property type="entry name" value="DUF4232"/>
    <property type="match status" value="1"/>
</dbReference>
<feature type="chain" id="PRO_5038906686" evidence="2">
    <location>
        <begin position="21"/>
        <end position="199"/>
    </location>
</feature>
<dbReference type="PROSITE" id="PS51257">
    <property type="entry name" value="PROKAR_LIPOPROTEIN"/>
    <property type="match status" value="1"/>
</dbReference>
<dbReference type="Proteomes" id="UP000525686">
    <property type="component" value="Unassembled WGS sequence"/>
</dbReference>
<gene>
    <name evidence="4" type="ORF">H3146_19090</name>
</gene>
<evidence type="ECO:0000313" key="4">
    <source>
        <dbReference type="EMBL" id="MBB1255444.1"/>
    </source>
</evidence>
<evidence type="ECO:0000313" key="5">
    <source>
        <dbReference type="Proteomes" id="UP000525686"/>
    </source>
</evidence>
<proteinExistence type="predicted"/>
<protein>
    <submittedName>
        <fullName evidence="4">DUF4232 domain-containing protein</fullName>
    </submittedName>
</protein>
<sequence>MTVSRWGPAALALTLTLALGACGSAEGNQNVAPEPTATPSPEPTAAESAPTDPAPPGCRPDGREYRLGRTNAAMGLRALSVTLTNCGPSAFTVNGYPAARVLDADGEPLDVTVGQGPGPVTALPDPGPRRLTLRPGESATATVVWRNTYNDLSRPPLTGTWLEVAQHPGAPAVKLRPDGPVDLGSSGRLGTTAWSPAER</sequence>
<dbReference type="AlphaFoldDB" id="A0A7W3ZNX9"/>
<organism evidence="4 5">
    <name type="scientific">Streptomyces alkaliterrae</name>
    <dbReference type="NCBI Taxonomy" id="2213162"/>
    <lineage>
        <taxon>Bacteria</taxon>
        <taxon>Bacillati</taxon>
        <taxon>Actinomycetota</taxon>
        <taxon>Actinomycetes</taxon>
        <taxon>Kitasatosporales</taxon>
        <taxon>Streptomycetaceae</taxon>
        <taxon>Streptomyces</taxon>
    </lineage>
</organism>